<feature type="domain" description="Major facilitator superfamily (MFS) profile" evidence="7">
    <location>
        <begin position="15"/>
        <end position="397"/>
    </location>
</feature>
<sequence>MGIYRFKDMKSHNQILLIAAVIIIAFNLRPAITSVGPLVGRIEAELGLPNWSLGILTSLPLLGFAVMSPIAPKLGSKYSNEKVLIAGMVALSAGILLRSVPVIACLFGGTLLIGAGIAVANVLLPGILKERFPDKVPLMTSVYSTAMGLMAALASGISVPLAELGNVGWELSLAIWVLPALLGIGIWVYFVKHRQSANEVRVQYMGANEARMWKSRLAWDVSVFLGLQAFVYYVVIAWLPEILQANGASGETAGWLLSYAQFIGLPVGFFLPVVAGKLKSQSYLTVGISLLALFGSAGLLAGDSYLITFLSVTLLGIATGGLFPLALAFLGMRTSNPRHAAELSGMAQALGYFLAAVGPIIMGLLSDLTSDWDLPLMVLIIVILAMAFVGYGAGRDRTISDEYDDMSMSGKHG</sequence>
<feature type="transmembrane region" description="Helical" evidence="6">
    <location>
        <begin position="106"/>
        <end position="128"/>
    </location>
</feature>
<evidence type="ECO:0000256" key="5">
    <source>
        <dbReference type="ARBA" id="ARBA00023136"/>
    </source>
</evidence>
<feature type="transmembrane region" description="Helical" evidence="6">
    <location>
        <begin position="51"/>
        <end position="71"/>
    </location>
</feature>
<accession>A0ABV7A9K5</accession>
<dbReference type="RefSeq" id="WP_390307498.1">
    <property type="nucleotide sequence ID" value="NZ_JBHRRZ010000037.1"/>
</dbReference>
<evidence type="ECO:0000256" key="2">
    <source>
        <dbReference type="ARBA" id="ARBA00022448"/>
    </source>
</evidence>
<feature type="transmembrane region" description="Helical" evidence="6">
    <location>
        <begin position="140"/>
        <end position="161"/>
    </location>
</feature>
<evidence type="ECO:0000313" key="9">
    <source>
        <dbReference type="Proteomes" id="UP001595387"/>
    </source>
</evidence>
<feature type="transmembrane region" description="Helical" evidence="6">
    <location>
        <begin position="15"/>
        <end position="39"/>
    </location>
</feature>
<dbReference type="InterPro" id="IPR020846">
    <property type="entry name" value="MFS_dom"/>
</dbReference>
<dbReference type="Gene3D" id="1.20.1250.20">
    <property type="entry name" value="MFS general substrate transporter like domains"/>
    <property type="match status" value="2"/>
</dbReference>
<feature type="transmembrane region" description="Helical" evidence="6">
    <location>
        <begin position="83"/>
        <end position="100"/>
    </location>
</feature>
<dbReference type="EMBL" id="JBHRRZ010000037">
    <property type="protein sequence ID" value="MFC2949529.1"/>
    <property type="molecule type" value="Genomic_DNA"/>
</dbReference>
<keyword evidence="3 6" id="KW-0812">Transmembrane</keyword>
<dbReference type="PANTHER" id="PTHR23523">
    <property type="match status" value="1"/>
</dbReference>
<feature type="transmembrane region" description="Helical" evidence="6">
    <location>
        <begin position="343"/>
        <end position="362"/>
    </location>
</feature>
<name>A0ABV7A9K5_9BACI</name>
<dbReference type="Proteomes" id="UP001595387">
    <property type="component" value="Unassembled WGS sequence"/>
</dbReference>
<dbReference type="PANTHER" id="PTHR23523:SF2">
    <property type="entry name" value="2-NITROIMIDAZOLE TRANSPORTER"/>
    <property type="match status" value="1"/>
</dbReference>
<reference evidence="9" key="1">
    <citation type="journal article" date="2019" name="Int. J. Syst. Evol. Microbiol.">
        <title>The Global Catalogue of Microorganisms (GCM) 10K type strain sequencing project: providing services to taxonomists for standard genome sequencing and annotation.</title>
        <authorList>
            <consortium name="The Broad Institute Genomics Platform"/>
            <consortium name="The Broad Institute Genome Sequencing Center for Infectious Disease"/>
            <person name="Wu L."/>
            <person name="Ma J."/>
        </authorList>
    </citation>
    <scope>NUCLEOTIDE SEQUENCE [LARGE SCALE GENOMIC DNA]</scope>
    <source>
        <strain evidence="9">KCTC 13193</strain>
    </source>
</reference>
<gene>
    <name evidence="8" type="ORF">ACFODW_14500</name>
</gene>
<evidence type="ECO:0000256" key="1">
    <source>
        <dbReference type="ARBA" id="ARBA00004651"/>
    </source>
</evidence>
<feature type="transmembrane region" description="Helical" evidence="6">
    <location>
        <begin position="217"/>
        <end position="239"/>
    </location>
</feature>
<evidence type="ECO:0000259" key="7">
    <source>
        <dbReference type="PROSITE" id="PS50850"/>
    </source>
</evidence>
<dbReference type="InterPro" id="IPR011701">
    <property type="entry name" value="MFS"/>
</dbReference>
<evidence type="ECO:0000256" key="3">
    <source>
        <dbReference type="ARBA" id="ARBA00022692"/>
    </source>
</evidence>
<evidence type="ECO:0000313" key="8">
    <source>
        <dbReference type="EMBL" id="MFC2949529.1"/>
    </source>
</evidence>
<keyword evidence="2" id="KW-0813">Transport</keyword>
<evidence type="ECO:0000256" key="6">
    <source>
        <dbReference type="SAM" id="Phobius"/>
    </source>
</evidence>
<feature type="transmembrane region" description="Helical" evidence="6">
    <location>
        <begin position="307"/>
        <end position="331"/>
    </location>
</feature>
<dbReference type="CDD" id="cd17339">
    <property type="entry name" value="MFS_NIMT_CynX_like"/>
    <property type="match status" value="1"/>
</dbReference>
<dbReference type="Pfam" id="PF07690">
    <property type="entry name" value="MFS_1"/>
    <property type="match status" value="1"/>
</dbReference>
<keyword evidence="4 6" id="KW-1133">Transmembrane helix</keyword>
<evidence type="ECO:0000256" key="4">
    <source>
        <dbReference type="ARBA" id="ARBA00022989"/>
    </source>
</evidence>
<dbReference type="SUPFAM" id="SSF103473">
    <property type="entry name" value="MFS general substrate transporter"/>
    <property type="match status" value="1"/>
</dbReference>
<comment type="subcellular location">
    <subcellularLocation>
        <location evidence="1">Cell membrane</location>
        <topology evidence="1">Multi-pass membrane protein</topology>
    </subcellularLocation>
</comment>
<comment type="caution">
    <text evidence="8">The sequence shown here is derived from an EMBL/GenBank/DDBJ whole genome shotgun (WGS) entry which is preliminary data.</text>
</comment>
<dbReference type="InterPro" id="IPR036259">
    <property type="entry name" value="MFS_trans_sf"/>
</dbReference>
<dbReference type="PROSITE" id="PS50850">
    <property type="entry name" value="MFS"/>
    <property type="match status" value="1"/>
</dbReference>
<feature type="transmembrane region" description="Helical" evidence="6">
    <location>
        <begin position="283"/>
        <end position="301"/>
    </location>
</feature>
<organism evidence="8 9">
    <name type="scientific">Virgibacillus sediminis</name>
    <dbReference type="NCBI Taxonomy" id="202260"/>
    <lineage>
        <taxon>Bacteria</taxon>
        <taxon>Bacillati</taxon>
        <taxon>Bacillota</taxon>
        <taxon>Bacilli</taxon>
        <taxon>Bacillales</taxon>
        <taxon>Bacillaceae</taxon>
        <taxon>Virgibacillus</taxon>
    </lineage>
</organism>
<feature type="transmembrane region" description="Helical" evidence="6">
    <location>
        <begin position="173"/>
        <end position="191"/>
    </location>
</feature>
<feature type="transmembrane region" description="Helical" evidence="6">
    <location>
        <begin position="374"/>
        <end position="393"/>
    </location>
</feature>
<proteinExistence type="predicted"/>
<protein>
    <submittedName>
        <fullName evidence="8">CynX/NimT family MFS transporter</fullName>
    </submittedName>
</protein>
<keyword evidence="9" id="KW-1185">Reference proteome</keyword>
<dbReference type="InterPro" id="IPR052524">
    <property type="entry name" value="MFS_Cyanate_Porter"/>
</dbReference>
<feature type="transmembrane region" description="Helical" evidence="6">
    <location>
        <begin position="259"/>
        <end position="276"/>
    </location>
</feature>
<keyword evidence="5 6" id="KW-0472">Membrane</keyword>